<keyword evidence="4" id="KW-1185">Reference proteome</keyword>
<organism evidence="3 4">
    <name type="scientific">Angustibacter aerolatus</name>
    <dbReference type="NCBI Taxonomy" id="1162965"/>
    <lineage>
        <taxon>Bacteria</taxon>
        <taxon>Bacillati</taxon>
        <taxon>Actinomycetota</taxon>
        <taxon>Actinomycetes</taxon>
        <taxon>Kineosporiales</taxon>
        <taxon>Kineosporiaceae</taxon>
    </lineage>
</organism>
<gene>
    <name evidence="3" type="ORF">GCM10025868_37040</name>
</gene>
<dbReference type="Pfam" id="PF00196">
    <property type="entry name" value="GerE"/>
    <property type="match status" value="1"/>
</dbReference>
<reference evidence="4" key="1">
    <citation type="journal article" date="2019" name="Int. J. Syst. Evol. Microbiol.">
        <title>The Global Catalogue of Microorganisms (GCM) 10K type strain sequencing project: providing services to taxonomists for standard genome sequencing and annotation.</title>
        <authorList>
            <consortium name="The Broad Institute Genomics Platform"/>
            <consortium name="The Broad Institute Genome Sequencing Center for Infectious Disease"/>
            <person name="Wu L."/>
            <person name="Ma J."/>
        </authorList>
    </citation>
    <scope>NUCLEOTIDE SEQUENCE [LARGE SCALE GENOMIC DNA]</scope>
    <source>
        <strain evidence="4">NBRC 108730</strain>
    </source>
</reference>
<accession>A0ABQ6JKQ3</accession>
<feature type="region of interest" description="Disordered" evidence="1">
    <location>
        <begin position="37"/>
        <end position="72"/>
    </location>
</feature>
<dbReference type="Gene3D" id="1.10.10.10">
    <property type="entry name" value="Winged helix-like DNA-binding domain superfamily/Winged helix DNA-binding domain"/>
    <property type="match status" value="1"/>
</dbReference>
<dbReference type="InterPro" id="IPR000792">
    <property type="entry name" value="Tscrpt_reg_LuxR_C"/>
</dbReference>
<dbReference type="PRINTS" id="PR00038">
    <property type="entry name" value="HTHLUXR"/>
</dbReference>
<feature type="domain" description="HTH luxR-type" evidence="2">
    <location>
        <begin position="1"/>
        <end position="42"/>
    </location>
</feature>
<dbReference type="CDD" id="cd06170">
    <property type="entry name" value="LuxR_C_like"/>
    <property type="match status" value="1"/>
</dbReference>
<evidence type="ECO:0000313" key="3">
    <source>
        <dbReference type="EMBL" id="GMA88454.1"/>
    </source>
</evidence>
<dbReference type="Proteomes" id="UP001157017">
    <property type="component" value="Unassembled WGS sequence"/>
</dbReference>
<evidence type="ECO:0000313" key="4">
    <source>
        <dbReference type="Proteomes" id="UP001157017"/>
    </source>
</evidence>
<dbReference type="PROSITE" id="PS00622">
    <property type="entry name" value="HTH_LUXR_1"/>
    <property type="match status" value="1"/>
</dbReference>
<name>A0ABQ6JKQ3_9ACTN</name>
<evidence type="ECO:0000259" key="2">
    <source>
        <dbReference type="PROSITE" id="PS50043"/>
    </source>
</evidence>
<proteinExistence type="predicted"/>
<dbReference type="EMBL" id="BSUZ01000001">
    <property type="protein sequence ID" value="GMA88454.1"/>
    <property type="molecule type" value="Genomic_DNA"/>
</dbReference>
<dbReference type="InterPro" id="IPR016032">
    <property type="entry name" value="Sig_transdc_resp-reg_C-effctor"/>
</dbReference>
<protein>
    <recommendedName>
        <fullName evidence="2">HTH luxR-type domain-containing protein</fullName>
    </recommendedName>
</protein>
<dbReference type="SUPFAM" id="SSF46894">
    <property type="entry name" value="C-terminal effector domain of the bipartite response regulators"/>
    <property type="match status" value="1"/>
</dbReference>
<comment type="caution">
    <text evidence="3">The sequence shown here is derived from an EMBL/GenBank/DDBJ whole genome shotgun (WGS) entry which is preliminary data.</text>
</comment>
<sequence>MARGLRNSEIAKELFISENTVKNHVRNILEKAAALAHGGRRLRGPRAHPRRHLSPGGKGVAGCRWAPAGSRP</sequence>
<dbReference type="InterPro" id="IPR036388">
    <property type="entry name" value="WH-like_DNA-bd_sf"/>
</dbReference>
<feature type="compositionally biased region" description="Basic residues" evidence="1">
    <location>
        <begin position="38"/>
        <end position="53"/>
    </location>
</feature>
<dbReference type="SMART" id="SM00421">
    <property type="entry name" value="HTH_LUXR"/>
    <property type="match status" value="1"/>
</dbReference>
<dbReference type="PROSITE" id="PS50043">
    <property type="entry name" value="HTH_LUXR_2"/>
    <property type="match status" value="1"/>
</dbReference>
<evidence type="ECO:0000256" key="1">
    <source>
        <dbReference type="SAM" id="MobiDB-lite"/>
    </source>
</evidence>